<dbReference type="PANTHER" id="PTHR48079:SF6">
    <property type="entry name" value="NAD(P)-BINDING DOMAIN-CONTAINING PROTEIN-RELATED"/>
    <property type="match status" value="1"/>
</dbReference>
<proteinExistence type="inferred from homology"/>
<dbReference type="InterPro" id="IPR057326">
    <property type="entry name" value="KR_dom"/>
</dbReference>
<dbReference type="SUPFAM" id="SSF51735">
    <property type="entry name" value="NAD(P)-binding Rossmann-fold domains"/>
    <property type="match status" value="1"/>
</dbReference>
<dbReference type="Proteomes" id="UP000241074">
    <property type="component" value="Chromosome"/>
</dbReference>
<dbReference type="AlphaFoldDB" id="A0A2P1PZE0"/>
<name>A0A2P1PZE0_9GAMM</name>
<evidence type="ECO:0000259" key="2">
    <source>
        <dbReference type="SMART" id="SM00822"/>
    </source>
</evidence>
<comment type="similarity">
    <text evidence="1">Belongs to the short-chain dehydrogenases/reductases (SDR) family.</text>
</comment>
<sequence>MQNEPSSPQHVLVTGSSGRVGSAVCAALKAAGLTARGLDRVAGPNTQVQSEIDDLPTLRQALRGIDAVVHCAALHAPHVGQYADAEFRRINVDATRQLAELSVAMGIGRFVFTSTTALYGRAAERPDRTAWIDIDTPAEPDTIYHHTKLDAEHVLLTLAESASISLSILRMSRCFPEPADQMAVHRLHRGVDVRDVAAAHAQALRQTIGVRRWLVSATPVFKREDLPRLFDEADRVIFERAPGLAQAFAVRGWPLPRHLDRVYDPGLGPMTAGWRPAHGWEAVLNALAEGRLTVLAASPNSGTRDA</sequence>
<reference evidence="3 4" key="2">
    <citation type="submission" date="2018-03" db="EMBL/GenBank/DDBJ databases">
        <authorList>
            <person name="Keele B.F."/>
        </authorList>
    </citation>
    <scope>NUCLEOTIDE SEQUENCE [LARGE SCALE GENOMIC DNA]</scope>
    <source>
        <strain evidence="3 4">D13</strain>
    </source>
</reference>
<evidence type="ECO:0000313" key="3">
    <source>
        <dbReference type="EMBL" id="AVQ00187.1"/>
    </source>
</evidence>
<evidence type="ECO:0000256" key="1">
    <source>
        <dbReference type="ARBA" id="ARBA00006484"/>
    </source>
</evidence>
<dbReference type="InterPro" id="IPR001509">
    <property type="entry name" value="Epimerase_deHydtase"/>
</dbReference>
<evidence type="ECO:0000313" key="4">
    <source>
        <dbReference type="Proteomes" id="UP000241074"/>
    </source>
</evidence>
<dbReference type="KEGG" id="xba:C7S18_18695"/>
<dbReference type="EMBL" id="CP027860">
    <property type="protein sequence ID" value="AVQ00187.1"/>
    <property type="molecule type" value="Genomic_DNA"/>
</dbReference>
<dbReference type="SMART" id="SM00822">
    <property type="entry name" value="PKS_KR"/>
    <property type="match status" value="1"/>
</dbReference>
<dbReference type="PANTHER" id="PTHR48079">
    <property type="entry name" value="PROTEIN YEEZ"/>
    <property type="match status" value="1"/>
</dbReference>
<dbReference type="OrthoDB" id="9801056at2"/>
<feature type="domain" description="Ketoreductase" evidence="2">
    <location>
        <begin position="9"/>
        <end position="140"/>
    </location>
</feature>
<keyword evidence="4" id="KW-1185">Reference proteome</keyword>
<dbReference type="GO" id="GO:0004029">
    <property type="term" value="F:aldehyde dehydrogenase (NAD+) activity"/>
    <property type="evidence" value="ECO:0007669"/>
    <property type="project" value="TreeGrafter"/>
</dbReference>
<gene>
    <name evidence="3" type="ORF">C7S18_18695</name>
</gene>
<dbReference type="GO" id="GO:0005737">
    <property type="term" value="C:cytoplasm"/>
    <property type="evidence" value="ECO:0007669"/>
    <property type="project" value="TreeGrafter"/>
</dbReference>
<dbReference type="RefSeq" id="WP_106894105.1">
    <property type="nucleotide sequence ID" value="NZ_CP027860.1"/>
</dbReference>
<dbReference type="Pfam" id="PF01370">
    <property type="entry name" value="Epimerase"/>
    <property type="match status" value="1"/>
</dbReference>
<dbReference type="Gene3D" id="3.40.50.720">
    <property type="entry name" value="NAD(P)-binding Rossmann-like Domain"/>
    <property type="match status" value="1"/>
</dbReference>
<accession>A0A2P1PZE0</accession>
<dbReference type="InterPro" id="IPR036291">
    <property type="entry name" value="NAD(P)-bd_dom_sf"/>
</dbReference>
<organism evidence="3 4">
    <name type="scientific">Ahniella affigens</name>
    <dbReference type="NCBI Taxonomy" id="2021234"/>
    <lineage>
        <taxon>Bacteria</taxon>
        <taxon>Pseudomonadati</taxon>
        <taxon>Pseudomonadota</taxon>
        <taxon>Gammaproteobacteria</taxon>
        <taxon>Lysobacterales</taxon>
        <taxon>Rhodanobacteraceae</taxon>
        <taxon>Ahniella</taxon>
    </lineage>
</organism>
<reference evidence="3 4" key="1">
    <citation type="submission" date="2018-03" db="EMBL/GenBank/DDBJ databases">
        <title>Ahniella affigens gen. nov., sp. nov., a gammaproteobacterium isolated from sandy soil near a stream.</title>
        <authorList>
            <person name="Ko Y."/>
            <person name="Kim J.-H."/>
        </authorList>
    </citation>
    <scope>NUCLEOTIDE SEQUENCE [LARGE SCALE GENOMIC DNA]</scope>
    <source>
        <strain evidence="3 4">D13</strain>
    </source>
</reference>
<protein>
    <submittedName>
        <fullName evidence="3">NAD(P)-dependent oxidoreductase</fullName>
    </submittedName>
</protein>
<dbReference type="InterPro" id="IPR051783">
    <property type="entry name" value="NAD(P)-dependent_oxidoreduct"/>
</dbReference>